<comment type="caution">
    <text evidence="1">The sequence shown here is derived from an EMBL/GenBank/DDBJ whole genome shotgun (WGS) entry which is preliminary data.</text>
</comment>
<gene>
    <name evidence="1" type="ORF">SPARVUS_LOCUS10384322</name>
</gene>
<dbReference type="EMBL" id="CATNWA010015762">
    <property type="protein sequence ID" value="CAI9586532.1"/>
    <property type="molecule type" value="Genomic_DNA"/>
</dbReference>
<sequence length="86" mass="9011">TGATDWQHCWAALLGTGGCTAGWHRWAHCWVAQVGGASGRTAGHRWAELVGAVLGTGGRNLWVALLGTIIRALISSALNCRFSAVL</sequence>
<organism evidence="1 2">
    <name type="scientific">Staurois parvus</name>
    <dbReference type="NCBI Taxonomy" id="386267"/>
    <lineage>
        <taxon>Eukaryota</taxon>
        <taxon>Metazoa</taxon>
        <taxon>Chordata</taxon>
        <taxon>Craniata</taxon>
        <taxon>Vertebrata</taxon>
        <taxon>Euteleostomi</taxon>
        <taxon>Amphibia</taxon>
        <taxon>Batrachia</taxon>
        <taxon>Anura</taxon>
        <taxon>Neobatrachia</taxon>
        <taxon>Ranoidea</taxon>
        <taxon>Ranidae</taxon>
        <taxon>Staurois</taxon>
    </lineage>
</organism>
<feature type="non-terminal residue" evidence="1">
    <location>
        <position position="1"/>
    </location>
</feature>
<reference evidence="1" key="1">
    <citation type="submission" date="2023-05" db="EMBL/GenBank/DDBJ databases">
        <authorList>
            <person name="Stuckert A."/>
        </authorList>
    </citation>
    <scope>NUCLEOTIDE SEQUENCE</scope>
</reference>
<accession>A0ABN9ER24</accession>
<dbReference type="Proteomes" id="UP001162483">
    <property type="component" value="Unassembled WGS sequence"/>
</dbReference>
<evidence type="ECO:0000313" key="1">
    <source>
        <dbReference type="EMBL" id="CAI9586532.1"/>
    </source>
</evidence>
<evidence type="ECO:0000313" key="2">
    <source>
        <dbReference type="Proteomes" id="UP001162483"/>
    </source>
</evidence>
<name>A0ABN9ER24_9NEOB</name>
<proteinExistence type="predicted"/>
<keyword evidence="2" id="KW-1185">Reference proteome</keyword>
<protein>
    <submittedName>
        <fullName evidence="1">Uncharacterized protein</fullName>
    </submittedName>
</protein>